<protein>
    <submittedName>
        <fullName evidence="3">Morphogenetic protein associated with SpoVID</fullName>
    </submittedName>
</protein>
<evidence type="ECO:0000256" key="1">
    <source>
        <dbReference type="SAM" id="MobiDB-lite"/>
    </source>
</evidence>
<dbReference type="SUPFAM" id="SSF54106">
    <property type="entry name" value="LysM domain"/>
    <property type="match status" value="1"/>
</dbReference>
<evidence type="ECO:0000313" key="3">
    <source>
        <dbReference type="EMBL" id="MDQ0254239.1"/>
    </source>
</evidence>
<keyword evidence="4" id="KW-1185">Reference proteome</keyword>
<dbReference type="InterPro" id="IPR018392">
    <property type="entry name" value="LysM"/>
</dbReference>
<organism evidence="3 4">
    <name type="scientific">Evansella vedderi</name>
    <dbReference type="NCBI Taxonomy" id="38282"/>
    <lineage>
        <taxon>Bacteria</taxon>
        <taxon>Bacillati</taxon>
        <taxon>Bacillota</taxon>
        <taxon>Bacilli</taxon>
        <taxon>Bacillales</taxon>
        <taxon>Bacillaceae</taxon>
        <taxon>Evansella</taxon>
    </lineage>
</organism>
<dbReference type="EMBL" id="JAUSUG010000005">
    <property type="protein sequence ID" value="MDQ0254239.1"/>
    <property type="molecule type" value="Genomic_DNA"/>
</dbReference>
<evidence type="ECO:0000313" key="4">
    <source>
        <dbReference type="Proteomes" id="UP001230005"/>
    </source>
</evidence>
<dbReference type="PANTHER" id="PTHR33734:SF34">
    <property type="entry name" value="SPOIVD-ASSOCIATED FACTOR A"/>
    <property type="match status" value="1"/>
</dbReference>
<dbReference type="PROSITE" id="PS51782">
    <property type="entry name" value="LYSM"/>
    <property type="match status" value="1"/>
</dbReference>
<name>A0ABT9ZSS7_9BACI</name>
<accession>A0ABT9ZSS7</accession>
<dbReference type="CDD" id="cd00118">
    <property type="entry name" value="LysM"/>
    <property type="match status" value="1"/>
</dbReference>
<reference evidence="3 4" key="1">
    <citation type="submission" date="2023-07" db="EMBL/GenBank/DDBJ databases">
        <title>Genomic Encyclopedia of Type Strains, Phase IV (KMG-IV): sequencing the most valuable type-strain genomes for metagenomic binning, comparative biology and taxonomic classification.</title>
        <authorList>
            <person name="Goeker M."/>
        </authorList>
    </citation>
    <scope>NUCLEOTIDE SEQUENCE [LARGE SCALE GENOMIC DNA]</scope>
    <source>
        <strain evidence="3 4">DSM 9768</strain>
    </source>
</reference>
<dbReference type="Pfam" id="PF01476">
    <property type="entry name" value="LysM"/>
    <property type="match status" value="1"/>
</dbReference>
<sequence length="311" mass="34859">MRIHIVQKGETLWKIAQKYGVNFEELKSANNHLSNPDLIMPGMKVKIPTGSVQAKKESVIPTPKEAPIKEQTPPPSLKEEKEKPIKMPAPPKVQPHLYQQNTHMNFNIYKEQPQQPKVPVPPKMPKPKEVPVVEKPIEKKPIEKKPVEKKPVPVPVPVPSIKKPVEKAPKVKPVPTAKKPLPADCHPVTPVYHKGYCPPPTPYTGYPYPYGCGPVGYPAPGHVPLQGNIGYPVQPVTPGVQQGHTPNQPTPDTPQFGDVTQYQFQQVPAPYQPIHPGYGYNPYVQPGYAYGYYPQQPLWRDEIEEDEEQNN</sequence>
<proteinExistence type="predicted"/>
<dbReference type="InterPro" id="IPR036779">
    <property type="entry name" value="LysM_dom_sf"/>
</dbReference>
<dbReference type="SMART" id="SM00257">
    <property type="entry name" value="LysM"/>
    <property type="match status" value="1"/>
</dbReference>
<dbReference type="NCBIfam" id="TIGR02899">
    <property type="entry name" value="spore_safA"/>
    <property type="match status" value="1"/>
</dbReference>
<evidence type="ECO:0000259" key="2">
    <source>
        <dbReference type="PROSITE" id="PS51782"/>
    </source>
</evidence>
<dbReference type="InterPro" id="IPR014248">
    <property type="entry name" value="Spore_coat_assembly_SafA"/>
</dbReference>
<feature type="domain" description="LysM" evidence="2">
    <location>
        <begin position="2"/>
        <end position="47"/>
    </location>
</feature>
<dbReference type="Gene3D" id="3.10.350.10">
    <property type="entry name" value="LysM domain"/>
    <property type="match status" value="1"/>
</dbReference>
<dbReference type="Proteomes" id="UP001230005">
    <property type="component" value="Unassembled WGS sequence"/>
</dbReference>
<feature type="region of interest" description="Disordered" evidence="1">
    <location>
        <begin position="51"/>
        <end position="84"/>
    </location>
</feature>
<comment type="caution">
    <text evidence="3">The sequence shown here is derived from an EMBL/GenBank/DDBJ whole genome shotgun (WGS) entry which is preliminary data.</text>
</comment>
<dbReference type="PANTHER" id="PTHR33734">
    <property type="entry name" value="LYSM DOMAIN-CONTAINING GPI-ANCHORED PROTEIN 2"/>
    <property type="match status" value="1"/>
</dbReference>
<gene>
    <name evidence="3" type="ORF">J2S74_001614</name>
</gene>